<keyword evidence="8" id="KW-0433">Leucine-rich repeat</keyword>
<evidence type="ECO:0000256" key="12">
    <source>
        <dbReference type="ARBA" id="ARBA00022737"/>
    </source>
</evidence>
<comment type="caution">
    <text evidence="28">The sequence shown here is derived from an EMBL/GenBank/DDBJ whole genome shotgun (WGS) entry which is preliminary data.</text>
</comment>
<feature type="binding site" evidence="25">
    <location>
        <position position="547"/>
    </location>
    <ligand>
        <name>ATP</name>
        <dbReference type="ChEBI" id="CHEBI:30616"/>
    </ligand>
</feature>
<proteinExistence type="predicted"/>
<dbReference type="SUPFAM" id="SSF52047">
    <property type="entry name" value="RNI-like"/>
    <property type="match status" value="1"/>
</dbReference>
<dbReference type="InterPro" id="IPR008271">
    <property type="entry name" value="Ser/Thr_kinase_AS"/>
</dbReference>
<evidence type="ECO:0000256" key="24">
    <source>
        <dbReference type="ARBA" id="ARBA00072040"/>
    </source>
</evidence>
<dbReference type="EC" id="2.7.11.1" evidence="4"/>
<keyword evidence="15 25" id="KW-0067">ATP-binding</keyword>
<evidence type="ECO:0000256" key="5">
    <source>
        <dbReference type="ARBA" id="ARBA00022475"/>
    </source>
</evidence>
<evidence type="ECO:0000256" key="19">
    <source>
        <dbReference type="ARBA" id="ARBA00023180"/>
    </source>
</evidence>
<evidence type="ECO:0000259" key="27">
    <source>
        <dbReference type="PROSITE" id="PS50011"/>
    </source>
</evidence>
<dbReference type="PROSITE" id="PS00107">
    <property type="entry name" value="PROTEIN_KINASE_ATP"/>
    <property type="match status" value="1"/>
</dbReference>
<comment type="function">
    <text evidence="22">Receptor kinase that detects X.oryzae pv. oryzae protein Ax21 to promote innate immunity. Following X.oryzae pv. oryzae protein Ax21 detection, undergoes cleavage, releasing the processed protein kinase Xa21 chain.</text>
</comment>
<evidence type="ECO:0000256" key="6">
    <source>
        <dbReference type="ARBA" id="ARBA00022527"/>
    </source>
</evidence>
<evidence type="ECO:0000256" key="10">
    <source>
        <dbReference type="ARBA" id="ARBA00022692"/>
    </source>
</evidence>
<dbReference type="Proteomes" id="UP000823388">
    <property type="component" value="Chromosome 4N"/>
</dbReference>
<dbReference type="PROSITE" id="PS50011">
    <property type="entry name" value="PROTEIN_KINASE_DOM"/>
    <property type="match status" value="1"/>
</dbReference>
<dbReference type="SUPFAM" id="SSF56112">
    <property type="entry name" value="Protein kinase-like (PK-like)"/>
    <property type="match status" value="1"/>
</dbReference>
<dbReference type="Gene3D" id="3.30.200.20">
    <property type="entry name" value="Phosphorylase Kinase, domain 1"/>
    <property type="match status" value="1"/>
</dbReference>
<name>A0A8T0T9G3_PANVG</name>
<dbReference type="GO" id="GO:0005789">
    <property type="term" value="C:endoplasmic reticulum membrane"/>
    <property type="evidence" value="ECO:0007669"/>
    <property type="project" value="UniProtKB-SubCell"/>
</dbReference>
<evidence type="ECO:0000256" key="7">
    <source>
        <dbReference type="ARBA" id="ARBA00022553"/>
    </source>
</evidence>
<evidence type="ECO:0000256" key="13">
    <source>
        <dbReference type="ARBA" id="ARBA00022741"/>
    </source>
</evidence>
<dbReference type="FunFam" id="1.10.510.10:FF:000358">
    <property type="entry name" value="Putative leucine-rich repeat receptor-like serine/threonine-protein kinase"/>
    <property type="match status" value="1"/>
</dbReference>
<dbReference type="AlphaFoldDB" id="A0A8T0T9G3"/>
<dbReference type="InterPro" id="IPR011009">
    <property type="entry name" value="Kinase-like_dom_sf"/>
</dbReference>
<evidence type="ECO:0000256" key="11">
    <source>
        <dbReference type="ARBA" id="ARBA00022729"/>
    </source>
</evidence>
<accession>A0A8T0T9G3</accession>
<dbReference type="GO" id="GO:0004674">
    <property type="term" value="F:protein serine/threonine kinase activity"/>
    <property type="evidence" value="ECO:0007669"/>
    <property type="project" value="UniProtKB-KW"/>
</dbReference>
<evidence type="ECO:0000256" key="15">
    <source>
        <dbReference type="ARBA" id="ARBA00022840"/>
    </source>
</evidence>
<dbReference type="FunFam" id="3.80.10.10:FF:000288">
    <property type="entry name" value="LRR receptor-like serine/threonine-protein kinase EFR"/>
    <property type="match status" value="1"/>
</dbReference>
<evidence type="ECO:0000256" key="8">
    <source>
        <dbReference type="ARBA" id="ARBA00022614"/>
    </source>
</evidence>
<keyword evidence="13 25" id="KW-0547">Nucleotide-binding</keyword>
<evidence type="ECO:0000256" key="17">
    <source>
        <dbReference type="ARBA" id="ARBA00023136"/>
    </source>
</evidence>
<keyword evidence="16" id="KW-1133">Transmembrane helix</keyword>
<keyword evidence="29" id="KW-1185">Reference proteome</keyword>
<keyword evidence="6" id="KW-0723">Serine/threonine-protein kinase</keyword>
<dbReference type="PROSITE" id="PS00108">
    <property type="entry name" value="PROTEIN_KINASE_ST"/>
    <property type="match status" value="1"/>
</dbReference>
<comment type="function">
    <text evidence="23">The processed protein kinase Xa21 chain released by protein cleavage after X.oryzae pv. oryzae protein Ax21 detection translocates into the nucleus where it can bind and regulate WRKY62, a transcription factor. Confers resistance to the bacterial pathogen X.oryzae pv. oryzae (Xoo).</text>
</comment>
<keyword evidence="12" id="KW-0677">Repeat</keyword>
<keyword evidence="14" id="KW-0418">Kinase</keyword>
<dbReference type="GO" id="GO:0005886">
    <property type="term" value="C:plasma membrane"/>
    <property type="evidence" value="ECO:0007669"/>
    <property type="project" value="UniProtKB-SubCell"/>
</dbReference>
<evidence type="ECO:0000256" key="25">
    <source>
        <dbReference type="PROSITE-ProRule" id="PRU10141"/>
    </source>
</evidence>
<gene>
    <name evidence="28" type="ORF">PVAP13_4NG201422</name>
</gene>
<comment type="subcellular location">
    <subcellularLocation>
        <location evidence="1">Cell membrane</location>
        <topology evidence="1">Single-pass membrane protein</topology>
    </subcellularLocation>
    <subcellularLocation>
        <location evidence="2">Endoplasmic reticulum membrane</location>
        <topology evidence="2">Single-pass membrane protein</topology>
    </subcellularLocation>
    <subcellularLocation>
        <location evidence="3">Membrane</location>
        <topology evidence="3">Single-pass type I membrane protein</topology>
    </subcellularLocation>
</comment>
<evidence type="ECO:0000256" key="21">
    <source>
        <dbReference type="ARBA" id="ARBA00048679"/>
    </source>
</evidence>
<keyword evidence="9" id="KW-0808">Transferase</keyword>
<evidence type="ECO:0000256" key="23">
    <source>
        <dbReference type="ARBA" id="ARBA00056628"/>
    </source>
</evidence>
<dbReference type="PANTHER" id="PTHR27008:SF373">
    <property type="entry name" value="OS06G0586400 PROTEIN"/>
    <property type="match status" value="1"/>
</dbReference>
<dbReference type="InterPro" id="IPR001611">
    <property type="entry name" value="Leu-rich_rpt"/>
</dbReference>
<dbReference type="GO" id="GO:0005524">
    <property type="term" value="F:ATP binding"/>
    <property type="evidence" value="ECO:0007669"/>
    <property type="project" value="UniProtKB-UniRule"/>
</dbReference>
<keyword evidence="5" id="KW-1003">Cell membrane</keyword>
<dbReference type="Pfam" id="PF00560">
    <property type="entry name" value="LRR_1"/>
    <property type="match status" value="6"/>
</dbReference>
<keyword evidence="18" id="KW-0675">Receptor</keyword>
<evidence type="ECO:0000256" key="9">
    <source>
        <dbReference type="ARBA" id="ARBA00022679"/>
    </source>
</evidence>
<dbReference type="FunFam" id="3.30.200.20:FF:000432">
    <property type="entry name" value="LRR receptor-like serine/threonine-protein kinase EFR"/>
    <property type="match status" value="1"/>
</dbReference>
<dbReference type="Gene3D" id="1.10.510.10">
    <property type="entry name" value="Transferase(Phosphotransferase) domain 1"/>
    <property type="match status" value="1"/>
</dbReference>
<comment type="catalytic activity">
    <reaction evidence="21">
        <text>L-seryl-[protein] + ATP = O-phospho-L-seryl-[protein] + ADP + H(+)</text>
        <dbReference type="Rhea" id="RHEA:17989"/>
        <dbReference type="Rhea" id="RHEA-COMP:9863"/>
        <dbReference type="Rhea" id="RHEA-COMP:11604"/>
        <dbReference type="ChEBI" id="CHEBI:15378"/>
        <dbReference type="ChEBI" id="CHEBI:29999"/>
        <dbReference type="ChEBI" id="CHEBI:30616"/>
        <dbReference type="ChEBI" id="CHEBI:83421"/>
        <dbReference type="ChEBI" id="CHEBI:456216"/>
        <dbReference type="EC" id="2.7.11.1"/>
    </reaction>
</comment>
<evidence type="ECO:0000256" key="14">
    <source>
        <dbReference type="ARBA" id="ARBA00022777"/>
    </source>
</evidence>
<dbReference type="InterPro" id="IPR017441">
    <property type="entry name" value="Protein_kinase_ATP_BS"/>
</dbReference>
<keyword evidence="17" id="KW-0472">Membrane</keyword>
<evidence type="ECO:0000313" key="29">
    <source>
        <dbReference type="Proteomes" id="UP000823388"/>
    </source>
</evidence>
<keyword evidence="7" id="KW-0597">Phosphoprotein</keyword>
<evidence type="ECO:0000256" key="2">
    <source>
        <dbReference type="ARBA" id="ARBA00004389"/>
    </source>
</evidence>
<sequence length="800" mass="87584">MPCGRFLPSARVLALVSLSGELPKALFNSSSLIAICLQENKFFGSIPSVTATSPSVKHLHLGGNSLSGTIPASLGNFSSLLDLHLTRNKLVGSIPESIGYLPTLSLLNFNLNNLSGLVPPSLFNMSSLTALAMGNNSLNGRLPSHIGYTLPKIKILILSSNKFDGPIPASLLNAFHMQWLYLGGNRLTGPVPFFGSLTNLEELDLQYNMLDAGDWGFVSSLSNCSRLTKLYLSGNNFQGELPSSIGNLSVLWLRDNKISGPIPPVMGNLKNLNQFIPPTIGNLKSLVVLAGAQNRFSGIIPDAIGNLVQLADLKLDANNLSGRIPASIGRCTQLQILNLAHNALNGSIPRSILKISSLSQEFDLSHNYLSGAIPEEISNLINLNKLSISNNMLSGNIPSTLGQCVLLEYLKMQSNLFTGSIPQSFAELVGIKELDISRNNLSGKIPEFFTSLNYLHYLNLSFNNFDGVVPTGGVFSNASADTSCYNHTRMQAQAHWQQLNKNMKNIAFDDIVKVTDMFSSTNLIGSGSFGKVYKGGMSVHKDQVAIKIFNLNIYGAHRSFLAECEALRNARHRNIVKIITLCSSVDPTGADFKAIVFPYMLNGNLDMWLNQRAHQHSQRKILTLSQRINVALDLANAMDYLHNQCVSPLMHCDLKPSNILLDHEMVAYVSDFGLARFPRTKPSTHKDSSATLAGLKGSIGYIPPELNNSSFHEFHDIYAEYGMSQDISTKGDAYSFGVLLLEMMTGCRPTDEKFSNGTSLHDFVDRAFPKNINEKTRYPIPEPEKPEPEPEKSEPEKPEP</sequence>
<evidence type="ECO:0000313" key="28">
    <source>
        <dbReference type="EMBL" id="KAG2606927.1"/>
    </source>
</evidence>
<keyword evidence="19" id="KW-0325">Glycoprotein</keyword>
<protein>
    <recommendedName>
        <fullName evidence="24">Receptor kinase-like protein Xa21</fullName>
        <ecNumber evidence="4">2.7.11.1</ecNumber>
    </recommendedName>
</protein>
<dbReference type="Pfam" id="PF07714">
    <property type="entry name" value="PK_Tyr_Ser-Thr"/>
    <property type="match status" value="1"/>
</dbReference>
<dbReference type="PANTHER" id="PTHR27008">
    <property type="entry name" value="OS04G0122200 PROTEIN"/>
    <property type="match status" value="1"/>
</dbReference>
<dbReference type="InterPro" id="IPR051809">
    <property type="entry name" value="Plant_receptor-like_S/T_kinase"/>
</dbReference>
<dbReference type="EMBL" id="CM029044">
    <property type="protein sequence ID" value="KAG2606927.1"/>
    <property type="molecule type" value="Genomic_DNA"/>
</dbReference>
<evidence type="ECO:0000256" key="26">
    <source>
        <dbReference type="SAM" id="MobiDB-lite"/>
    </source>
</evidence>
<feature type="region of interest" description="Disordered" evidence="26">
    <location>
        <begin position="771"/>
        <end position="800"/>
    </location>
</feature>
<evidence type="ECO:0000256" key="22">
    <source>
        <dbReference type="ARBA" id="ARBA00054320"/>
    </source>
</evidence>
<reference evidence="28" key="1">
    <citation type="submission" date="2020-05" db="EMBL/GenBank/DDBJ databases">
        <title>WGS assembly of Panicum virgatum.</title>
        <authorList>
            <person name="Lovell J.T."/>
            <person name="Jenkins J."/>
            <person name="Shu S."/>
            <person name="Juenger T.E."/>
            <person name="Schmutz J."/>
        </authorList>
    </citation>
    <scope>NUCLEOTIDE SEQUENCE</scope>
    <source>
        <strain evidence="28">AP13</strain>
    </source>
</reference>
<dbReference type="FunFam" id="3.80.10.10:FF:000095">
    <property type="entry name" value="LRR receptor-like serine/threonine-protein kinase GSO1"/>
    <property type="match status" value="1"/>
</dbReference>
<evidence type="ECO:0000256" key="1">
    <source>
        <dbReference type="ARBA" id="ARBA00004162"/>
    </source>
</evidence>
<evidence type="ECO:0000256" key="20">
    <source>
        <dbReference type="ARBA" id="ARBA00047899"/>
    </source>
</evidence>
<evidence type="ECO:0000256" key="16">
    <source>
        <dbReference type="ARBA" id="ARBA00022989"/>
    </source>
</evidence>
<feature type="domain" description="Protein kinase" evidence="27">
    <location>
        <begin position="518"/>
        <end position="800"/>
    </location>
</feature>
<dbReference type="SMART" id="SM00220">
    <property type="entry name" value="S_TKc"/>
    <property type="match status" value="1"/>
</dbReference>
<keyword evidence="10" id="KW-0812">Transmembrane</keyword>
<evidence type="ECO:0000256" key="18">
    <source>
        <dbReference type="ARBA" id="ARBA00023170"/>
    </source>
</evidence>
<dbReference type="InterPro" id="IPR001245">
    <property type="entry name" value="Ser-Thr/Tyr_kinase_cat_dom"/>
</dbReference>
<dbReference type="Gene3D" id="3.80.10.10">
    <property type="entry name" value="Ribonuclease Inhibitor"/>
    <property type="match status" value="3"/>
</dbReference>
<keyword evidence="11" id="KW-0732">Signal</keyword>
<organism evidence="28 29">
    <name type="scientific">Panicum virgatum</name>
    <name type="common">Blackwell switchgrass</name>
    <dbReference type="NCBI Taxonomy" id="38727"/>
    <lineage>
        <taxon>Eukaryota</taxon>
        <taxon>Viridiplantae</taxon>
        <taxon>Streptophyta</taxon>
        <taxon>Embryophyta</taxon>
        <taxon>Tracheophyta</taxon>
        <taxon>Spermatophyta</taxon>
        <taxon>Magnoliopsida</taxon>
        <taxon>Liliopsida</taxon>
        <taxon>Poales</taxon>
        <taxon>Poaceae</taxon>
        <taxon>PACMAD clade</taxon>
        <taxon>Panicoideae</taxon>
        <taxon>Panicodae</taxon>
        <taxon>Paniceae</taxon>
        <taxon>Panicinae</taxon>
        <taxon>Panicum</taxon>
        <taxon>Panicum sect. Hiantes</taxon>
    </lineage>
</organism>
<comment type="catalytic activity">
    <reaction evidence="20">
        <text>L-threonyl-[protein] + ATP = O-phospho-L-threonyl-[protein] + ADP + H(+)</text>
        <dbReference type="Rhea" id="RHEA:46608"/>
        <dbReference type="Rhea" id="RHEA-COMP:11060"/>
        <dbReference type="Rhea" id="RHEA-COMP:11605"/>
        <dbReference type="ChEBI" id="CHEBI:15378"/>
        <dbReference type="ChEBI" id="CHEBI:30013"/>
        <dbReference type="ChEBI" id="CHEBI:30616"/>
        <dbReference type="ChEBI" id="CHEBI:61977"/>
        <dbReference type="ChEBI" id="CHEBI:456216"/>
        <dbReference type="EC" id="2.7.11.1"/>
    </reaction>
</comment>
<dbReference type="InterPro" id="IPR000719">
    <property type="entry name" value="Prot_kinase_dom"/>
</dbReference>
<dbReference type="InterPro" id="IPR032675">
    <property type="entry name" value="LRR_dom_sf"/>
</dbReference>
<evidence type="ECO:0000256" key="4">
    <source>
        <dbReference type="ARBA" id="ARBA00012513"/>
    </source>
</evidence>
<evidence type="ECO:0000256" key="3">
    <source>
        <dbReference type="ARBA" id="ARBA00004479"/>
    </source>
</evidence>
<dbReference type="SUPFAM" id="SSF52058">
    <property type="entry name" value="L domain-like"/>
    <property type="match status" value="1"/>
</dbReference>